<reference evidence="3" key="1">
    <citation type="submission" date="2019-10" db="EMBL/GenBank/DDBJ databases">
        <title>Nonomuraea sp. nov., isolated from Phyllanthus amarus.</title>
        <authorList>
            <person name="Klykleung N."/>
            <person name="Tanasupawat S."/>
        </authorList>
    </citation>
    <scope>NUCLEOTIDE SEQUENCE [LARGE SCALE GENOMIC DNA]</scope>
    <source>
        <strain evidence="3">3MP-10</strain>
    </source>
</reference>
<comment type="similarity">
    <text evidence="1">Belongs to the ROK (NagC/XylR) family.</text>
</comment>
<evidence type="ECO:0000256" key="1">
    <source>
        <dbReference type="ARBA" id="ARBA00006479"/>
    </source>
</evidence>
<feature type="compositionally biased region" description="Basic and acidic residues" evidence="2">
    <location>
        <begin position="262"/>
        <end position="271"/>
    </location>
</feature>
<evidence type="ECO:0000313" key="4">
    <source>
        <dbReference type="Proteomes" id="UP000314251"/>
    </source>
</evidence>
<dbReference type="InterPro" id="IPR043129">
    <property type="entry name" value="ATPase_NBD"/>
</dbReference>
<dbReference type="SUPFAM" id="SSF53067">
    <property type="entry name" value="Actin-like ATPase domain"/>
    <property type="match status" value="1"/>
</dbReference>
<dbReference type="Pfam" id="PF00480">
    <property type="entry name" value="ROK"/>
    <property type="match status" value="1"/>
</dbReference>
<evidence type="ECO:0000256" key="2">
    <source>
        <dbReference type="SAM" id="MobiDB-lite"/>
    </source>
</evidence>
<dbReference type="EMBL" id="VDLY02000026">
    <property type="protein sequence ID" value="KAB8158876.1"/>
    <property type="molecule type" value="Genomic_DNA"/>
</dbReference>
<protein>
    <submittedName>
        <fullName evidence="3">ROK family protein</fullName>
    </submittedName>
</protein>
<keyword evidence="4" id="KW-1185">Reference proteome</keyword>
<name>A0A5N5ZT19_9ACTN</name>
<dbReference type="Gene3D" id="3.30.420.40">
    <property type="match status" value="2"/>
</dbReference>
<organism evidence="3 4">
    <name type="scientific">Streptomyces mimosae</name>
    <dbReference type="NCBI Taxonomy" id="2586635"/>
    <lineage>
        <taxon>Bacteria</taxon>
        <taxon>Bacillati</taxon>
        <taxon>Actinomycetota</taxon>
        <taxon>Actinomycetes</taxon>
        <taxon>Kitasatosporales</taxon>
        <taxon>Streptomycetaceae</taxon>
        <taxon>Streptomyces</taxon>
    </lineage>
</organism>
<dbReference type="InterPro" id="IPR000600">
    <property type="entry name" value="ROK"/>
</dbReference>
<sequence>MKGTNVSLPGDLAEALRSCGLAARRGVHVVEVGGSSVQSTMLGPDGGVQFLDGPQAGADGEVFGLTAPGLVIDGRVWGATQLGWDDVAAWRELGYRRPPDVSMNDAEAAALGEWLLREERPSSLLYAGIGTGLGGALVVDGVTVPSFDLSHRTGFGDGVCHGCRRRGCLNAQVGGEYLPARLSTADGRRVVELLATAIEGAGVPAGTVVVFAGGLVRRTRPELVAALRERLRGVFPVVGSAAPEAAKSAAYAGVFLRLAEARRPTTDRDHPASSSSTARPE</sequence>
<feature type="region of interest" description="Disordered" evidence="2">
    <location>
        <begin position="262"/>
        <end position="281"/>
    </location>
</feature>
<accession>A0A5N5ZT19</accession>
<dbReference type="Proteomes" id="UP000314251">
    <property type="component" value="Unassembled WGS sequence"/>
</dbReference>
<proteinExistence type="inferred from homology"/>
<gene>
    <name evidence="3" type="ORF">FH607_028650</name>
</gene>
<feature type="compositionally biased region" description="Polar residues" evidence="2">
    <location>
        <begin position="272"/>
        <end position="281"/>
    </location>
</feature>
<comment type="caution">
    <text evidence="3">The sequence shown here is derived from an EMBL/GenBank/DDBJ whole genome shotgun (WGS) entry which is preliminary data.</text>
</comment>
<dbReference type="AlphaFoldDB" id="A0A5N5ZT19"/>
<evidence type="ECO:0000313" key="3">
    <source>
        <dbReference type="EMBL" id="KAB8158876.1"/>
    </source>
</evidence>
<dbReference type="OrthoDB" id="849313at2"/>
<dbReference type="RefSeq" id="WP_139674936.1">
    <property type="nucleotide sequence ID" value="NZ_VDLY02000026.1"/>
</dbReference>